<evidence type="ECO:0000259" key="2">
    <source>
        <dbReference type="Pfam" id="PF00149"/>
    </source>
</evidence>
<dbReference type="CDD" id="cd07379">
    <property type="entry name" value="MPP_239FB"/>
    <property type="match status" value="1"/>
</dbReference>
<evidence type="ECO:0000256" key="1">
    <source>
        <dbReference type="ARBA" id="ARBA00007993"/>
    </source>
</evidence>
<dbReference type="Proteomes" id="UP000887575">
    <property type="component" value="Unassembled WGS sequence"/>
</dbReference>
<dbReference type="AlphaFoldDB" id="A0AAF3JC73"/>
<reference evidence="4" key="1">
    <citation type="submission" date="2024-02" db="UniProtKB">
        <authorList>
            <consortium name="WormBaseParasite"/>
        </authorList>
    </citation>
    <scope>IDENTIFICATION</scope>
</reference>
<dbReference type="PANTHER" id="PTHR12905">
    <property type="entry name" value="METALLOPHOSPHOESTERASE"/>
    <property type="match status" value="1"/>
</dbReference>
<keyword evidence="3" id="KW-1185">Reference proteome</keyword>
<organism evidence="3 4">
    <name type="scientific">Mesorhabditis belari</name>
    <dbReference type="NCBI Taxonomy" id="2138241"/>
    <lineage>
        <taxon>Eukaryota</taxon>
        <taxon>Metazoa</taxon>
        <taxon>Ecdysozoa</taxon>
        <taxon>Nematoda</taxon>
        <taxon>Chromadorea</taxon>
        <taxon>Rhabditida</taxon>
        <taxon>Rhabditina</taxon>
        <taxon>Rhabditomorpha</taxon>
        <taxon>Rhabditoidea</taxon>
        <taxon>Rhabditidae</taxon>
        <taxon>Mesorhabditinae</taxon>
        <taxon>Mesorhabditis</taxon>
    </lineage>
</organism>
<comment type="similarity">
    <text evidence="1">Belongs to the UPF0046 family.</text>
</comment>
<dbReference type="GO" id="GO:0016787">
    <property type="term" value="F:hydrolase activity"/>
    <property type="evidence" value="ECO:0007669"/>
    <property type="project" value="InterPro"/>
</dbReference>
<evidence type="ECO:0000313" key="4">
    <source>
        <dbReference type="WBParaSite" id="MBELARI_LOCUS9842"/>
    </source>
</evidence>
<protein>
    <submittedName>
        <fullName evidence="4">Calcineurin-like phosphoesterase domain-containing protein</fullName>
    </submittedName>
</protein>
<dbReference type="SUPFAM" id="SSF56300">
    <property type="entry name" value="Metallo-dependent phosphatases"/>
    <property type="match status" value="1"/>
</dbReference>
<sequence>MPFYVERKKGECKNNQTKLWRSVEHNYTVIPIELDEENAANSRPKSGRYLKFVVLSDTHCKMEEIMDQIPDGDVLVHCGDFTNFGEYDKISEFNDQLGRLPHKYKIVIAGNHELGFEDGEDVLRRTPEMQTHGTPRGYKLLTNATYLHDSSIQIENLKLYGSSWHPLRGYSFHVERGPEMMEKWKQIPKDTDILITHGPPLGYNDARDPEIFWGDFDLLKIVTARKPKYHLHGHMHEGYGVCSNGETTFINSAIADKRGNLARKPIIFYIPLP</sequence>
<dbReference type="WBParaSite" id="MBELARI_LOCUS9842">
    <property type="protein sequence ID" value="MBELARI_LOCUS9842"/>
    <property type="gene ID" value="MBELARI_LOCUS9842"/>
</dbReference>
<evidence type="ECO:0000313" key="3">
    <source>
        <dbReference type="Proteomes" id="UP000887575"/>
    </source>
</evidence>
<dbReference type="Gene3D" id="3.60.21.10">
    <property type="match status" value="1"/>
</dbReference>
<dbReference type="Pfam" id="PF00149">
    <property type="entry name" value="Metallophos"/>
    <property type="match status" value="1"/>
</dbReference>
<dbReference type="PANTHER" id="PTHR12905:SF19">
    <property type="entry name" value="UPF0046 PROTEIN K07C11.7"/>
    <property type="match status" value="1"/>
</dbReference>
<accession>A0AAF3JC73</accession>
<dbReference type="InterPro" id="IPR051693">
    <property type="entry name" value="UPF0046_metallophosphoest"/>
</dbReference>
<name>A0AAF3JC73_9BILA</name>
<dbReference type="InterPro" id="IPR029052">
    <property type="entry name" value="Metallo-depent_PP-like"/>
</dbReference>
<dbReference type="InterPro" id="IPR004843">
    <property type="entry name" value="Calcineurin-like_PHP"/>
</dbReference>
<proteinExistence type="inferred from homology"/>
<feature type="domain" description="Calcineurin-like phosphoesterase" evidence="2">
    <location>
        <begin position="50"/>
        <end position="237"/>
    </location>
</feature>